<dbReference type="OrthoDB" id="6077801at2"/>
<name>Q1N5S4_9GAMM</name>
<comment type="caution">
    <text evidence="1">The sequence shown here is derived from an EMBL/GenBank/DDBJ whole genome shotgun (WGS) entry which is preliminary data.</text>
</comment>
<proteinExistence type="predicted"/>
<organism evidence="1 2">
    <name type="scientific">Bermanella marisrubri</name>
    <dbReference type="NCBI Taxonomy" id="207949"/>
    <lineage>
        <taxon>Bacteria</taxon>
        <taxon>Pseudomonadati</taxon>
        <taxon>Pseudomonadota</taxon>
        <taxon>Gammaproteobacteria</taxon>
        <taxon>Oceanospirillales</taxon>
        <taxon>Oceanospirillaceae</taxon>
        <taxon>Bermanella</taxon>
    </lineage>
</organism>
<keyword evidence="2" id="KW-1185">Reference proteome</keyword>
<dbReference type="Proteomes" id="UP000004263">
    <property type="component" value="Unassembled WGS sequence"/>
</dbReference>
<evidence type="ECO:0000313" key="1">
    <source>
        <dbReference type="EMBL" id="EAT13868.1"/>
    </source>
</evidence>
<evidence type="ECO:0000313" key="2">
    <source>
        <dbReference type="Proteomes" id="UP000004263"/>
    </source>
</evidence>
<dbReference type="AlphaFoldDB" id="Q1N5S4"/>
<accession>Q1N5S4</accession>
<dbReference type="STRING" id="207949.RED65_10759"/>
<gene>
    <name evidence="1" type="ORF">RED65_10759</name>
</gene>
<reference evidence="1 2" key="1">
    <citation type="submission" date="2006-03" db="EMBL/GenBank/DDBJ databases">
        <authorList>
            <person name="Pinhassi J."/>
            <person name="Pedros-Alio C."/>
            <person name="Ferriera S."/>
            <person name="Johnson J."/>
            <person name="Kravitz S."/>
            <person name="Halpern A."/>
            <person name="Remington K."/>
            <person name="Beeson K."/>
            <person name="Tran B."/>
            <person name="Rogers Y.-H."/>
            <person name="Friedman R."/>
            <person name="Venter J.C."/>
        </authorList>
    </citation>
    <scope>NUCLEOTIDE SEQUENCE [LARGE SCALE GENOMIC DNA]</scope>
    <source>
        <strain evidence="1 2">RED65</strain>
    </source>
</reference>
<protein>
    <submittedName>
        <fullName evidence="1">Uncharacterized protein</fullName>
    </submittedName>
</protein>
<dbReference type="HOGENOM" id="CLU_2010799_0_0_6"/>
<dbReference type="EMBL" id="AAQH01000001">
    <property type="protein sequence ID" value="EAT13868.1"/>
    <property type="molecule type" value="Genomic_DNA"/>
</dbReference>
<sequence>MQIYIFVACDRLEEAQEKQLKQNREDILAALKAYTESMPQVDIKVINETDSDNCEDWVLGIEQPIKKPKQLQTPVNLFNDLAKQYGIDAEFGTAEDGNREAVSYFGHEEGKGDSFMLAQYLEL</sequence>
<dbReference type="RefSeq" id="WP_007017289.1">
    <property type="nucleotide sequence ID" value="NZ_CH724113.1"/>
</dbReference>